<keyword evidence="8" id="KW-1185">Reference proteome</keyword>
<gene>
    <name evidence="7" type="ORF">BOTBODRAFT_102416</name>
</gene>
<keyword evidence="3" id="KW-0413">Isomerase</keyword>
<evidence type="ECO:0000256" key="4">
    <source>
        <dbReference type="ARBA" id="ARBA00034617"/>
    </source>
</evidence>
<keyword evidence="2" id="KW-0238">DNA-binding</keyword>
<dbReference type="HOGENOM" id="CLU_010294_0_0_1"/>
<dbReference type="GO" id="GO:0005737">
    <property type="term" value="C:cytoplasm"/>
    <property type="evidence" value="ECO:0007669"/>
    <property type="project" value="TreeGrafter"/>
</dbReference>
<organism evidence="7 8">
    <name type="scientific">Botryobasidium botryosum (strain FD-172 SS1)</name>
    <dbReference type="NCBI Taxonomy" id="930990"/>
    <lineage>
        <taxon>Eukaryota</taxon>
        <taxon>Fungi</taxon>
        <taxon>Dikarya</taxon>
        <taxon>Basidiomycota</taxon>
        <taxon>Agaricomycotina</taxon>
        <taxon>Agaricomycetes</taxon>
        <taxon>Cantharellales</taxon>
        <taxon>Botryobasidiaceae</taxon>
        <taxon>Botryobasidium</taxon>
    </lineage>
</organism>
<evidence type="ECO:0000256" key="2">
    <source>
        <dbReference type="ARBA" id="ARBA00023125"/>
    </source>
</evidence>
<evidence type="ECO:0000259" key="6">
    <source>
        <dbReference type="SMART" id="SM00487"/>
    </source>
</evidence>
<dbReference type="SMART" id="SM00487">
    <property type="entry name" value="DEXDc"/>
    <property type="match status" value="1"/>
</dbReference>
<dbReference type="GO" id="GO:0003677">
    <property type="term" value="F:DNA binding"/>
    <property type="evidence" value="ECO:0007669"/>
    <property type="project" value="UniProtKB-KW"/>
</dbReference>
<dbReference type="Gene3D" id="3.40.50.300">
    <property type="entry name" value="P-loop containing nucleotide triphosphate hydrolases"/>
    <property type="match status" value="1"/>
</dbReference>
<protein>
    <recommendedName>
        <fullName evidence="5">DNA 3'-5' helicase</fullName>
        <ecNumber evidence="5">5.6.2.4</ecNumber>
    </recommendedName>
</protein>
<name>A0A067N706_BOTB1</name>
<dbReference type="InterPro" id="IPR014001">
    <property type="entry name" value="Helicase_ATP-bd"/>
</dbReference>
<dbReference type="InParanoid" id="A0A067N706"/>
<comment type="catalytic activity">
    <reaction evidence="4">
        <text>Couples ATP hydrolysis with the unwinding of duplex DNA by translocating in the 3'-5' direction.</text>
        <dbReference type="EC" id="5.6.2.4"/>
    </reaction>
</comment>
<dbReference type="AlphaFoldDB" id="A0A067N706"/>
<dbReference type="OrthoDB" id="3260945at2759"/>
<dbReference type="SUPFAM" id="SSF52540">
    <property type="entry name" value="P-loop containing nucleoside triphosphate hydrolases"/>
    <property type="match status" value="1"/>
</dbReference>
<dbReference type="GO" id="GO:0005694">
    <property type="term" value="C:chromosome"/>
    <property type="evidence" value="ECO:0007669"/>
    <property type="project" value="TreeGrafter"/>
</dbReference>
<evidence type="ECO:0000256" key="1">
    <source>
        <dbReference type="ARBA" id="ARBA00005446"/>
    </source>
</evidence>
<dbReference type="InterPro" id="IPR027417">
    <property type="entry name" value="P-loop_NTPase"/>
</dbReference>
<dbReference type="GO" id="GO:0005524">
    <property type="term" value="F:ATP binding"/>
    <property type="evidence" value="ECO:0007669"/>
    <property type="project" value="InterPro"/>
</dbReference>
<dbReference type="PANTHER" id="PTHR13710">
    <property type="entry name" value="DNA HELICASE RECQ FAMILY MEMBER"/>
    <property type="match status" value="1"/>
</dbReference>
<feature type="domain" description="Helicase ATP-binding" evidence="6">
    <location>
        <begin position="28"/>
        <end position="226"/>
    </location>
</feature>
<comment type="similarity">
    <text evidence="1">Belongs to the helicase family. RecQ subfamily.</text>
</comment>
<dbReference type="EMBL" id="KL198019">
    <property type="protein sequence ID" value="KDQ19566.1"/>
    <property type="molecule type" value="Genomic_DNA"/>
</dbReference>
<dbReference type="GO" id="GO:0043138">
    <property type="term" value="F:3'-5' DNA helicase activity"/>
    <property type="evidence" value="ECO:0007669"/>
    <property type="project" value="UniProtKB-EC"/>
</dbReference>
<dbReference type="PANTHER" id="PTHR13710:SF105">
    <property type="entry name" value="ATP-DEPENDENT DNA HELICASE Q1"/>
    <property type="match status" value="1"/>
</dbReference>
<evidence type="ECO:0000256" key="5">
    <source>
        <dbReference type="ARBA" id="ARBA00034808"/>
    </source>
</evidence>
<proteinExistence type="inferred from homology"/>
<dbReference type="GO" id="GO:0009378">
    <property type="term" value="F:four-way junction helicase activity"/>
    <property type="evidence" value="ECO:0007669"/>
    <property type="project" value="TreeGrafter"/>
</dbReference>
<dbReference type="Pfam" id="PF00270">
    <property type="entry name" value="DEAD"/>
    <property type="match status" value="1"/>
</dbReference>
<evidence type="ECO:0000256" key="3">
    <source>
        <dbReference type="ARBA" id="ARBA00023235"/>
    </source>
</evidence>
<evidence type="ECO:0000313" key="8">
    <source>
        <dbReference type="Proteomes" id="UP000027195"/>
    </source>
</evidence>
<dbReference type="STRING" id="930990.A0A067N706"/>
<feature type="non-terminal residue" evidence="7">
    <location>
        <position position="314"/>
    </location>
</feature>
<dbReference type="InterPro" id="IPR011545">
    <property type="entry name" value="DEAD/DEAH_box_helicase_dom"/>
</dbReference>
<dbReference type="GO" id="GO:0000724">
    <property type="term" value="P:double-strand break repair via homologous recombination"/>
    <property type="evidence" value="ECO:0007669"/>
    <property type="project" value="TreeGrafter"/>
</dbReference>
<reference evidence="8" key="1">
    <citation type="journal article" date="2014" name="Proc. Natl. Acad. Sci. U.S.A.">
        <title>Extensive sampling of basidiomycete genomes demonstrates inadequacy of the white-rot/brown-rot paradigm for wood decay fungi.</title>
        <authorList>
            <person name="Riley R."/>
            <person name="Salamov A.A."/>
            <person name="Brown D.W."/>
            <person name="Nagy L.G."/>
            <person name="Floudas D."/>
            <person name="Held B.W."/>
            <person name="Levasseur A."/>
            <person name="Lombard V."/>
            <person name="Morin E."/>
            <person name="Otillar R."/>
            <person name="Lindquist E.A."/>
            <person name="Sun H."/>
            <person name="LaButti K.M."/>
            <person name="Schmutz J."/>
            <person name="Jabbour D."/>
            <person name="Luo H."/>
            <person name="Baker S.E."/>
            <person name="Pisabarro A.G."/>
            <person name="Walton J.D."/>
            <person name="Blanchette R.A."/>
            <person name="Henrissat B."/>
            <person name="Martin F."/>
            <person name="Cullen D."/>
            <person name="Hibbett D.S."/>
            <person name="Grigoriev I.V."/>
        </authorList>
    </citation>
    <scope>NUCLEOTIDE SEQUENCE [LARGE SCALE GENOMIC DNA]</scope>
    <source>
        <strain evidence="8">FD-172 SS1</strain>
    </source>
</reference>
<evidence type="ECO:0000313" key="7">
    <source>
        <dbReference type="EMBL" id="KDQ19566.1"/>
    </source>
</evidence>
<sequence>MAWASYTWASGQGLRKLKTILLIKVPKWPDGPYEWQLICVAQVLDGKDVLAITATGDGKSALFYLPILVLQYMRDHPEEEYPPLARGRAAPASPTSIVICPLIGLEDNLGMQAYGVCAVAINSISLSKARVQGQDLYKRAKGGEWDVVLISPEQLETKGFRLLLDDRTFCENLCSFNVDEAHLTVTWGCVFSICRSNERLDVKLIQIPLTHSIGPTQLSFPDILWVLKSGCTTVIYCVTIDLGFRVAIYLWHQMPLGPNRLRRLRLYNALLWDDYNTETLSLLREEGTNLEIIVVTIAFGMGMDEDIQDVVCLG</sequence>
<dbReference type="EC" id="5.6.2.4" evidence="5"/>
<dbReference type="Proteomes" id="UP000027195">
    <property type="component" value="Unassembled WGS sequence"/>
</dbReference>
<accession>A0A067N706</accession>